<keyword evidence="10" id="KW-0067">ATP-binding</keyword>
<organism evidence="19 20">
    <name type="scientific">Marasmius oreades</name>
    <name type="common">fairy-ring Marasmius</name>
    <dbReference type="NCBI Taxonomy" id="181124"/>
    <lineage>
        <taxon>Eukaryota</taxon>
        <taxon>Fungi</taxon>
        <taxon>Dikarya</taxon>
        <taxon>Basidiomycota</taxon>
        <taxon>Agaricomycotina</taxon>
        <taxon>Agaricomycetes</taxon>
        <taxon>Agaricomycetidae</taxon>
        <taxon>Agaricales</taxon>
        <taxon>Marasmiineae</taxon>
        <taxon>Marasmiaceae</taxon>
        <taxon>Marasmius</taxon>
    </lineage>
</organism>
<dbReference type="Gene3D" id="1.10.510.10">
    <property type="entry name" value="Transferase(Phosphotransferase) domain 1"/>
    <property type="match status" value="1"/>
</dbReference>
<feature type="compositionally biased region" description="Basic and acidic residues" evidence="15">
    <location>
        <begin position="514"/>
        <end position="529"/>
    </location>
</feature>
<dbReference type="GO" id="GO:1990604">
    <property type="term" value="C:IRE1-TRAF2-ASK1 complex"/>
    <property type="evidence" value="ECO:0007669"/>
    <property type="project" value="TreeGrafter"/>
</dbReference>
<dbReference type="GO" id="GO:0070059">
    <property type="term" value="P:intrinsic apoptotic signaling pathway in response to endoplasmic reticulum stress"/>
    <property type="evidence" value="ECO:0007669"/>
    <property type="project" value="TreeGrafter"/>
</dbReference>
<evidence type="ECO:0000313" key="19">
    <source>
        <dbReference type="EMBL" id="KAG7095941.1"/>
    </source>
</evidence>
<feature type="compositionally biased region" description="Low complexity" evidence="15">
    <location>
        <begin position="49"/>
        <end position="58"/>
    </location>
</feature>
<dbReference type="PROSITE" id="PS51392">
    <property type="entry name" value="KEN"/>
    <property type="match status" value="1"/>
</dbReference>
<feature type="region of interest" description="Disordered" evidence="15">
    <location>
        <begin position="622"/>
        <end position="667"/>
    </location>
</feature>
<dbReference type="Proteomes" id="UP001049176">
    <property type="component" value="Chromosome 3"/>
</dbReference>
<gene>
    <name evidence="19" type="ORF">E1B28_006625</name>
</gene>
<keyword evidence="20" id="KW-1185">Reference proteome</keyword>
<accession>A0A9P7UWI5</accession>
<dbReference type="FunFam" id="1.20.1440.180:FF:000002">
    <property type="entry name" value="Serine/threonine-protein kinase/endoribonuclease IRE1"/>
    <property type="match status" value="1"/>
</dbReference>
<keyword evidence="5" id="KW-0812">Transmembrane</keyword>
<evidence type="ECO:0000256" key="6">
    <source>
        <dbReference type="ARBA" id="ARBA00022729"/>
    </source>
</evidence>
<dbReference type="GO" id="GO:0004521">
    <property type="term" value="F:RNA endonuclease activity"/>
    <property type="evidence" value="ECO:0007669"/>
    <property type="project" value="InterPro"/>
</dbReference>
<feature type="signal peptide" evidence="16">
    <location>
        <begin position="1"/>
        <end position="20"/>
    </location>
</feature>
<feature type="region of interest" description="Disordered" evidence="15">
    <location>
        <begin position="418"/>
        <end position="442"/>
    </location>
</feature>
<dbReference type="PANTHER" id="PTHR13954">
    <property type="entry name" value="IRE1-RELATED"/>
    <property type="match status" value="1"/>
</dbReference>
<evidence type="ECO:0000256" key="16">
    <source>
        <dbReference type="SAM" id="SignalP"/>
    </source>
</evidence>
<evidence type="ECO:0000259" key="17">
    <source>
        <dbReference type="PROSITE" id="PS50011"/>
    </source>
</evidence>
<dbReference type="GeneID" id="66075701"/>
<sequence length="1463" mass="159560">MARMLPLYLISLSLLLLTYAKHASKDLARLSLASRPAYKRLLAEEQTHTTSSSSSSSTADGDPPGNSDLVDIVLVASVDGKFHALNRTSGQLLWSMASDDGYSTTKSNFSAFAPLVRTQHPPPLANDDEASKLSGVRPTTTQEFYIVEPQSGDIYVASTASPLSPLQRFPHSMPELVDMAPFSFKDHGYHRVFVGRKESKLISVELETGRIREVIGGECPWDPLSEIVGMEMEKDSNHVIDLDELENDSTTIEYVDYDEEDDGFGSKDGNKKKSTEVFIGRTDYHVSIYTKPVAAVQSTITTPPVQDLSFSVYGPNNQDAFLQNEYTKTKDGRYVAGLSTGEVIAFQSRWSKTGDNQGGGQQPLLWSQNFRNPIVATFDVFERRDANSDLPGFGEGSDQHTYVLLQPQPALRDFHPSLDLSTYEHTPGSSADSDASGPKVSPLEQLLPNARSAYIGIVEETGSLFAMSPDKYPFVAFGGREVGSGGTRRLIEASPQSISDLDDEKFISLDEVTRRRREREERERERTRGETVTGEGTSSTSSSATAQSSSSSRPDQCNLDDGGVFDARCFVGVRKLADSSDDKGSGFGAAVGRNANRGRPGDNGNVKFEGYNIGRSGGLDDYGMSGRLLDAPRRNHNDEDEPSRVVSSDGASSSSSGGSQRDSTNASGIERHSAGLLVQLYGLFLSGSGAIASTLSLAFVISAFIFVRSRPEDQTGLRQLIPAASNLDLQAARLPTLQEAREGRVIDPNVLGNGLTNGDITPESRSDPLPVQPLENQQQPRAEEDITVPSRDTSSPVEDSSARRSKPLPPTPSSRQSQSQPPSTPKSSSAKLPATPKTPRTPQRTRKQSNTDALAPTPHSRNSTSTSVGVGESDVDVSSYVEVHPDRDTEVDEIDGEVEEGEEQDVEGEGEGGEVAPRKSKVRRGKRGRKKRKGGVAEEGAKEKENVPIPTTPTPAQLQVPGPSMLIVPSTPMVTKPSLIVSDTILGFGSHGTVVFRGDLQGRQVAVKRLLQSFVTLASREVSILQESDDHPNVIRYYYQEAHADFLYIALELCPATLADIIEYAASGGFESCGEGRSGKEGMKPEEWNDLIRCFDPKKALKQIASGLRHLHALKLVHRDIKPQNILVSAGPSRGGAVRARGSMGGYRMLISDFGLCKKLDMDQTSFLPTAQGAMGAGTVGWRAPEILRGEVKLDEGATSGDDQSSRGSSIGTATIGSTGTNGTTSSGGGTKSTRLTKSVDIFALGCLFFYTLTNGLHPFGDRYEREVNILKGAMNLDGLDKVDGGSGGRWSEEAVEARDLIGRMLSDEARNRPDTTTCLLHPFFWDSGRRLNFLQDASDRFEVMCRDPKDDHLLALEEGAPNILGTDWYTRMDRVFVENLGKFRKYDGKSVQDLLRALRNKKHHYQDLPDNVKRHLGSMPEGYLSYFTKRYPRLFMHVHRVIGESELKDESLFNTYFELAEQ</sequence>
<feature type="domain" description="Protein kinase" evidence="17">
    <location>
        <begin position="980"/>
        <end position="1325"/>
    </location>
</feature>
<dbReference type="GO" id="GO:0036498">
    <property type="term" value="P:IRE1-mediated unfolded protein response"/>
    <property type="evidence" value="ECO:0007669"/>
    <property type="project" value="TreeGrafter"/>
</dbReference>
<dbReference type="Pfam" id="PF06479">
    <property type="entry name" value="Ribonuc_2-5A"/>
    <property type="match status" value="1"/>
</dbReference>
<dbReference type="SUPFAM" id="SSF56112">
    <property type="entry name" value="Protein kinase-like (PK-like)"/>
    <property type="match status" value="1"/>
</dbReference>
<dbReference type="InterPro" id="IPR018391">
    <property type="entry name" value="PQQ_b-propeller_rpt"/>
</dbReference>
<keyword evidence="12" id="KW-0472">Membrane</keyword>
<feature type="compositionally biased region" description="Basic and acidic residues" evidence="15">
    <location>
        <begin position="935"/>
        <end position="946"/>
    </location>
</feature>
<feature type="compositionally biased region" description="Low complexity" evidence="15">
    <location>
        <begin position="644"/>
        <end position="663"/>
    </location>
</feature>
<feature type="region of interest" description="Disordered" evidence="15">
    <location>
        <begin position="577"/>
        <end position="609"/>
    </location>
</feature>
<comment type="caution">
    <text evidence="19">The sequence shown here is derived from an EMBL/GenBank/DDBJ whole genome shotgun (WGS) entry which is preliminary data.</text>
</comment>
<feature type="compositionally biased region" description="Low complexity" evidence="15">
    <location>
        <begin position="530"/>
        <end position="553"/>
    </location>
</feature>
<evidence type="ECO:0000256" key="8">
    <source>
        <dbReference type="ARBA" id="ARBA00022777"/>
    </source>
</evidence>
<feature type="region of interest" description="Disordered" evidence="15">
    <location>
        <begin position="1195"/>
        <end position="1232"/>
    </location>
</feature>
<dbReference type="InterPro" id="IPR008271">
    <property type="entry name" value="Ser/Thr_kinase_AS"/>
</dbReference>
<keyword evidence="4" id="KW-0808">Transferase</keyword>
<name>A0A9P7UWI5_9AGAR</name>
<dbReference type="GO" id="GO:0051082">
    <property type="term" value="F:unfolded protein binding"/>
    <property type="evidence" value="ECO:0007669"/>
    <property type="project" value="TreeGrafter"/>
</dbReference>
<evidence type="ECO:0000256" key="15">
    <source>
        <dbReference type="SAM" id="MobiDB-lite"/>
    </source>
</evidence>
<feature type="region of interest" description="Disordered" evidence="15">
    <location>
        <begin position="514"/>
        <end position="559"/>
    </location>
</feature>
<dbReference type="OrthoDB" id="63989at2759"/>
<feature type="domain" description="KEN" evidence="18">
    <location>
        <begin position="1328"/>
        <end position="1460"/>
    </location>
</feature>
<dbReference type="InterPro" id="IPR045133">
    <property type="entry name" value="IRE1/2-like"/>
</dbReference>
<dbReference type="PANTHER" id="PTHR13954:SF6">
    <property type="entry name" value="NON-SPECIFIC SERINE_THREONINE PROTEIN KINASE"/>
    <property type="match status" value="1"/>
</dbReference>
<evidence type="ECO:0000256" key="9">
    <source>
        <dbReference type="ARBA" id="ARBA00022801"/>
    </source>
</evidence>
<evidence type="ECO:0000256" key="4">
    <source>
        <dbReference type="ARBA" id="ARBA00022679"/>
    </source>
</evidence>
<dbReference type="CDD" id="cd10422">
    <property type="entry name" value="RNase_Ire1"/>
    <property type="match status" value="1"/>
</dbReference>
<feature type="compositionally biased region" description="Polar residues" evidence="15">
    <location>
        <begin position="419"/>
        <end position="433"/>
    </location>
</feature>
<dbReference type="PROSITE" id="PS00108">
    <property type="entry name" value="PROTEIN_KINASE_ST"/>
    <property type="match status" value="1"/>
</dbReference>
<evidence type="ECO:0000256" key="14">
    <source>
        <dbReference type="ARBA" id="ARBA00048977"/>
    </source>
</evidence>
<dbReference type="InterPro" id="IPR038357">
    <property type="entry name" value="KEN_sf"/>
</dbReference>
<comment type="catalytic activity">
    <reaction evidence="14">
        <text>L-seryl-[protein] + ATP = O-phospho-L-seryl-[protein] + ADP + H(+)</text>
        <dbReference type="Rhea" id="RHEA:17989"/>
        <dbReference type="Rhea" id="RHEA-COMP:9863"/>
        <dbReference type="Rhea" id="RHEA-COMP:11604"/>
        <dbReference type="ChEBI" id="CHEBI:15378"/>
        <dbReference type="ChEBI" id="CHEBI:29999"/>
        <dbReference type="ChEBI" id="CHEBI:30616"/>
        <dbReference type="ChEBI" id="CHEBI:83421"/>
        <dbReference type="ChEBI" id="CHEBI:456216"/>
        <dbReference type="EC" id="2.7.11.1"/>
    </reaction>
    <physiologicalReaction direction="left-to-right" evidence="14">
        <dbReference type="Rhea" id="RHEA:17990"/>
    </physiologicalReaction>
</comment>
<evidence type="ECO:0000313" key="20">
    <source>
        <dbReference type="Proteomes" id="UP001049176"/>
    </source>
</evidence>
<evidence type="ECO:0000256" key="5">
    <source>
        <dbReference type="ARBA" id="ARBA00022692"/>
    </source>
</evidence>
<dbReference type="EC" id="2.7.11.1" evidence="2"/>
<keyword evidence="9" id="KW-0378">Hydrolase</keyword>
<dbReference type="Pfam" id="PF00069">
    <property type="entry name" value="Pkinase"/>
    <property type="match status" value="1"/>
</dbReference>
<feature type="region of interest" description="Disordered" evidence="15">
    <location>
        <begin position="44"/>
        <end position="65"/>
    </location>
</feature>
<evidence type="ECO:0000256" key="13">
    <source>
        <dbReference type="ARBA" id="ARBA00048659"/>
    </source>
</evidence>
<keyword evidence="11" id="KW-1133">Transmembrane helix</keyword>
<dbReference type="GO" id="GO:0006397">
    <property type="term" value="P:mRNA processing"/>
    <property type="evidence" value="ECO:0007669"/>
    <property type="project" value="InterPro"/>
</dbReference>
<dbReference type="GO" id="GO:0004674">
    <property type="term" value="F:protein serine/threonine kinase activity"/>
    <property type="evidence" value="ECO:0007669"/>
    <property type="project" value="UniProtKB-KW"/>
</dbReference>
<dbReference type="SMART" id="SM00564">
    <property type="entry name" value="PQQ"/>
    <property type="match status" value="2"/>
</dbReference>
<feature type="chain" id="PRO_5040108066" description="non-specific serine/threonine protein kinase" evidence="16">
    <location>
        <begin position="21"/>
        <end position="1463"/>
    </location>
</feature>
<dbReference type="EMBL" id="CM032183">
    <property type="protein sequence ID" value="KAG7095941.1"/>
    <property type="molecule type" value="Genomic_DNA"/>
</dbReference>
<dbReference type="SMART" id="SM00580">
    <property type="entry name" value="PUG"/>
    <property type="match status" value="1"/>
</dbReference>
<evidence type="ECO:0000256" key="2">
    <source>
        <dbReference type="ARBA" id="ARBA00012513"/>
    </source>
</evidence>
<dbReference type="PROSITE" id="PS50011">
    <property type="entry name" value="PROTEIN_KINASE_DOM"/>
    <property type="match status" value="1"/>
</dbReference>
<feature type="compositionally biased region" description="Basic residues" evidence="15">
    <location>
        <begin position="918"/>
        <end position="934"/>
    </location>
</feature>
<dbReference type="InterPro" id="IPR011009">
    <property type="entry name" value="Kinase-like_dom_sf"/>
</dbReference>
<dbReference type="FunFam" id="3.30.200.20:FF:000077">
    <property type="entry name" value="Putative Serine/threonine-protein kinase/endoribonuclease IRE1"/>
    <property type="match status" value="1"/>
</dbReference>
<dbReference type="InterPro" id="IPR010513">
    <property type="entry name" value="KEN_dom"/>
</dbReference>
<feature type="compositionally biased region" description="Low complexity" evidence="15">
    <location>
        <begin position="863"/>
        <end position="882"/>
    </location>
</feature>
<evidence type="ECO:0000256" key="11">
    <source>
        <dbReference type="ARBA" id="ARBA00022989"/>
    </source>
</evidence>
<dbReference type="Gene3D" id="1.20.1440.180">
    <property type="entry name" value="KEN domain"/>
    <property type="match status" value="1"/>
</dbReference>
<proteinExistence type="predicted"/>
<feature type="compositionally biased region" description="Low complexity" evidence="15">
    <location>
        <begin position="813"/>
        <end position="842"/>
    </location>
</feature>
<dbReference type="GO" id="GO:0016787">
    <property type="term" value="F:hydrolase activity"/>
    <property type="evidence" value="ECO:0007669"/>
    <property type="project" value="UniProtKB-KW"/>
</dbReference>
<feature type="compositionally biased region" description="Acidic residues" evidence="15">
    <location>
        <begin position="889"/>
        <end position="912"/>
    </location>
</feature>
<protein>
    <recommendedName>
        <fullName evidence="2">non-specific serine/threonine protein kinase</fullName>
        <ecNumber evidence="2">2.7.11.1</ecNumber>
    </recommendedName>
</protein>
<evidence type="ECO:0000256" key="10">
    <source>
        <dbReference type="ARBA" id="ARBA00022840"/>
    </source>
</evidence>
<feature type="compositionally biased region" description="Low complexity" evidence="15">
    <location>
        <begin position="1206"/>
        <end position="1225"/>
    </location>
</feature>
<evidence type="ECO:0000259" key="18">
    <source>
        <dbReference type="PROSITE" id="PS51392"/>
    </source>
</evidence>
<evidence type="ECO:0000256" key="7">
    <source>
        <dbReference type="ARBA" id="ARBA00022741"/>
    </source>
</evidence>
<keyword evidence="8" id="KW-0418">Kinase</keyword>
<feature type="region of interest" description="Disordered" evidence="15">
    <location>
        <begin position="748"/>
        <end position="962"/>
    </location>
</feature>
<dbReference type="RefSeq" id="XP_043012411.1">
    <property type="nucleotide sequence ID" value="XM_043151316.1"/>
</dbReference>
<keyword evidence="3" id="KW-0723">Serine/threonine-protein kinase</keyword>
<comment type="subcellular location">
    <subcellularLocation>
        <location evidence="1">Membrane</location>
        <topology evidence="1">Single-pass type I membrane protein</topology>
    </subcellularLocation>
</comment>
<dbReference type="SMART" id="SM00220">
    <property type="entry name" value="S_TKc"/>
    <property type="match status" value="1"/>
</dbReference>
<evidence type="ECO:0000256" key="12">
    <source>
        <dbReference type="ARBA" id="ARBA00023136"/>
    </source>
</evidence>
<dbReference type="KEGG" id="more:E1B28_006625"/>
<evidence type="ECO:0000256" key="1">
    <source>
        <dbReference type="ARBA" id="ARBA00004479"/>
    </source>
</evidence>
<keyword evidence="6 16" id="KW-0732">Signal</keyword>
<dbReference type="InterPro" id="IPR000719">
    <property type="entry name" value="Prot_kinase_dom"/>
</dbReference>
<dbReference type="Gene3D" id="3.30.200.20">
    <property type="entry name" value="Phosphorylase Kinase, domain 1"/>
    <property type="match status" value="1"/>
</dbReference>
<comment type="catalytic activity">
    <reaction evidence="13">
        <text>L-threonyl-[protein] + ATP = O-phospho-L-threonyl-[protein] + ADP + H(+)</text>
        <dbReference type="Rhea" id="RHEA:46608"/>
        <dbReference type="Rhea" id="RHEA-COMP:11060"/>
        <dbReference type="Rhea" id="RHEA-COMP:11605"/>
        <dbReference type="ChEBI" id="CHEBI:15378"/>
        <dbReference type="ChEBI" id="CHEBI:30013"/>
        <dbReference type="ChEBI" id="CHEBI:30616"/>
        <dbReference type="ChEBI" id="CHEBI:61977"/>
        <dbReference type="ChEBI" id="CHEBI:456216"/>
        <dbReference type="EC" id="2.7.11.1"/>
    </reaction>
    <physiologicalReaction direction="left-to-right" evidence="13">
        <dbReference type="Rhea" id="RHEA:46609"/>
    </physiologicalReaction>
</comment>
<dbReference type="GO" id="GO:0005524">
    <property type="term" value="F:ATP binding"/>
    <property type="evidence" value="ECO:0007669"/>
    <property type="project" value="UniProtKB-KW"/>
</dbReference>
<reference evidence="19" key="1">
    <citation type="journal article" date="2021" name="Genome Biol. Evol.">
        <title>The assembled and annotated genome of the fairy-ring fungus Marasmius oreades.</title>
        <authorList>
            <person name="Hiltunen M."/>
            <person name="Ament-Velasquez S.L."/>
            <person name="Johannesson H."/>
        </authorList>
    </citation>
    <scope>NUCLEOTIDE SEQUENCE</scope>
    <source>
        <strain evidence="19">03SP1</strain>
    </source>
</reference>
<evidence type="ECO:0000256" key="3">
    <source>
        <dbReference type="ARBA" id="ARBA00022527"/>
    </source>
</evidence>
<keyword evidence="7" id="KW-0547">Nucleotide-binding</keyword>